<accession>A0A3Q0JHB6</accession>
<dbReference type="Proteomes" id="UP000079169">
    <property type="component" value="Unplaced"/>
</dbReference>
<dbReference type="PaxDb" id="121845-A0A3Q0JHB6"/>
<gene>
    <name evidence="4" type="primary">LOC103519085</name>
</gene>
<feature type="signal peptide" evidence="2">
    <location>
        <begin position="1"/>
        <end position="23"/>
    </location>
</feature>
<dbReference type="GeneID" id="103519085"/>
<dbReference type="RefSeq" id="XP_026686493.1">
    <property type="nucleotide sequence ID" value="XM_026830692.1"/>
</dbReference>
<sequence>MAKLLHILVAVATLACLLDEALGRRMSLRAKRKKVLRQMLEREARLRNDTLMQRLLYEESSKYQKDAANKPKYPSDYGDLSHYTLPPHVERHDNDSVDVSEWVREIVTDLTTKPTKRPKTSTPKRNRTTSKYKKKLAQRSPTTADPEALERLRNCTTLSFFDLTPPELIEDTIFPFPVEDLDPNYYTYKSKAWTTTNSTNVSTTDSAGVTHDSDPIKSDYNDFDNPSPIEDIDRTISQFHENLNKLVEIEERFEQLSRVVNKDVDKTNKNRIKNLIMKESRVEDLNEKYGLVDDTGVLDETVDDQNIELKEPNNNGVKESNGATRDDINEIHDEINHVFNNDVNKNNEATNVKEHHDVTNTIVNNVNDIIDGQKQEDTNTDITSSGKSNEIPDDSEDLDDQTSLIDDILSKYCRENATVFEADLKNDAYYNTLRSVIQLFVKEMIEKKNGSNIGKGEKDLDNEIKNEVVENGKEQRNEIKKEISEKSSNLRTNVEEVPNEVDKNANSCDELEELSTMKPLIHRKNELDKIDVRPKLRSLPLSPFLAKLLSPLLLLIPSPPSMCLPSPRIRRC</sequence>
<dbReference type="AlphaFoldDB" id="A0A3Q0JHB6"/>
<feature type="region of interest" description="Disordered" evidence="1">
    <location>
        <begin position="369"/>
        <end position="397"/>
    </location>
</feature>
<feature type="region of interest" description="Disordered" evidence="1">
    <location>
        <begin position="110"/>
        <end position="147"/>
    </location>
</feature>
<name>A0A3Q0JHB6_DIACI</name>
<organism evidence="3 4">
    <name type="scientific">Diaphorina citri</name>
    <name type="common">Asian citrus psyllid</name>
    <dbReference type="NCBI Taxonomy" id="121845"/>
    <lineage>
        <taxon>Eukaryota</taxon>
        <taxon>Metazoa</taxon>
        <taxon>Ecdysozoa</taxon>
        <taxon>Arthropoda</taxon>
        <taxon>Hexapoda</taxon>
        <taxon>Insecta</taxon>
        <taxon>Pterygota</taxon>
        <taxon>Neoptera</taxon>
        <taxon>Paraneoptera</taxon>
        <taxon>Hemiptera</taxon>
        <taxon>Sternorrhyncha</taxon>
        <taxon>Psylloidea</taxon>
        <taxon>Psyllidae</taxon>
        <taxon>Diaphorininae</taxon>
        <taxon>Diaphorina</taxon>
    </lineage>
</organism>
<feature type="chain" id="PRO_5017971843" evidence="2">
    <location>
        <begin position="24"/>
        <end position="572"/>
    </location>
</feature>
<feature type="compositionally biased region" description="Basic residues" evidence="1">
    <location>
        <begin position="114"/>
        <end position="137"/>
    </location>
</feature>
<keyword evidence="2" id="KW-0732">Signal</keyword>
<reference evidence="4" key="1">
    <citation type="submission" date="2025-08" db="UniProtKB">
        <authorList>
            <consortium name="RefSeq"/>
        </authorList>
    </citation>
    <scope>IDENTIFICATION</scope>
</reference>
<evidence type="ECO:0000256" key="2">
    <source>
        <dbReference type="SAM" id="SignalP"/>
    </source>
</evidence>
<dbReference type="PROSITE" id="PS51257">
    <property type="entry name" value="PROKAR_LIPOPROTEIN"/>
    <property type="match status" value="1"/>
</dbReference>
<dbReference type="KEGG" id="dci:103519085"/>
<evidence type="ECO:0000313" key="4">
    <source>
        <dbReference type="RefSeq" id="XP_026686493.1"/>
    </source>
</evidence>
<evidence type="ECO:0000256" key="1">
    <source>
        <dbReference type="SAM" id="MobiDB-lite"/>
    </source>
</evidence>
<proteinExistence type="predicted"/>
<evidence type="ECO:0000313" key="3">
    <source>
        <dbReference type="Proteomes" id="UP000079169"/>
    </source>
</evidence>
<protein>
    <submittedName>
        <fullName evidence="4">Uncharacterized protein LOC103519085</fullName>
    </submittedName>
</protein>
<keyword evidence="3" id="KW-1185">Reference proteome</keyword>